<dbReference type="Proteomes" id="UP001497392">
    <property type="component" value="Unassembled WGS sequence"/>
</dbReference>
<name>A0ABP1FQC9_9CHLO</name>
<evidence type="ECO:0000256" key="2">
    <source>
        <dbReference type="ARBA" id="ARBA00049544"/>
    </source>
</evidence>
<dbReference type="PANTHER" id="PTHR44420:SF2">
    <property type="entry name" value="GLUTATHIONE S-TRANSFERASE DHAR2-RELATED"/>
    <property type="match status" value="1"/>
</dbReference>
<protein>
    <submittedName>
        <fullName evidence="3">G2248 protein</fullName>
    </submittedName>
</protein>
<evidence type="ECO:0000313" key="4">
    <source>
        <dbReference type="Proteomes" id="UP001497392"/>
    </source>
</evidence>
<dbReference type="Gene3D" id="1.20.1050.10">
    <property type="match status" value="1"/>
</dbReference>
<keyword evidence="4" id="KW-1185">Reference proteome</keyword>
<dbReference type="Gene3D" id="3.40.30.10">
    <property type="entry name" value="Glutaredoxin"/>
    <property type="match status" value="1"/>
</dbReference>
<dbReference type="InterPro" id="IPR036249">
    <property type="entry name" value="Thioredoxin-like_sf"/>
</dbReference>
<evidence type="ECO:0000313" key="3">
    <source>
        <dbReference type="EMBL" id="CAL5220267.1"/>
    </source>
</evidence>
<dbReference type="InterPro" id="IPR044627">
    <property type="entry name" value="DHAR1/2/3/4"/>
</dbReference>
<dbReference type="SUPFAM" id="SSF47616">
    <property type="entry name" value="GST C-terminal domain-like"/>
    <property type="match status" value="1"/>
</dbReference>
<dbReference type="PANTHER" id="PTHR44420">
    <property type="entry name" value="GLUTATHIONE S-TRANSFERASE DHAR2-RELATED"/>
    <property type="match status" value="1"/>
</dbReference>
<evidence type="ECO:0000256" key="1">
    <source>
        <dbReference type="ARBA" id="ARBA00022679"/>
    </source>
</evidence>
<dbReference type="SUPFAM" id="SSF52833">
    <property type="entry name" value="Thioredoxin-like"/>
    <property type="match status" value="1"/>
</dbReference>
<comment type="catalytic activity">
    <reaction evidence="2">
        <text>L-dehydroascorbate + 2 glutathione = glutathione disulfide + L-ascorbate</text>
        <dbReference type="Rhea" id="RHEA:24424"/>
        <dbReference type="ChEBI" id="CHEBI:38290"/>
        <dbReference type="ChEBI" id="CHEBI:57925"/>
        <dbReference type="ChEBI" id="CHEBI:58297"/>
        <dbReference type="ChEBI" id="CHEBI:58539"/>
        <dbReference type="EC" id="1.8.5.1"/>
    </reaction>
</comment>
<dbReference type="InterPro" id="IPR036282">
    <property type="entry name" value="Glutathione-S-Trfase_C_sf"/>
</dbReference>
<comment type="caution">
    <text evidence="3">The sequence shown here is derived from an EMBL/GenBank/DDBJ whole genome shotgun (WGS) entry which is preliminary data.</text>
</comment>
<keyword evidence="1" id="KW-0808">Transferase</keyword>
<dbReference type="EMBL" id="CAXHTA020000003">
    <property type="protein sequence ID" value="CAL5220267.1"/>
    <property type="molecule type" value="Genomic_DNA"/>
</dbReference>
<sequence>MHRAASSTAAEDIRSPQYDAYVWGSPDAAPTQQLAPCPICQTALLLLNEKGLRTNRHYIDFNTSPTWLTRAIGDRMPAVVDQSTIPPVWVGGLPDISAYLEDRHPDPPLGVIPQEWDGSSNDVDVDGLWYAFLDYLRSPAGSDELAMQELQRRLSAVKERLSAQGGGPYLQGADISAQDMCLAPRLHHILTALPYLKMQPAAEAPAFLLMRNWQLPQELLPLADYASRMRSRDSWSGTSTPNSRIVNQWRAFSGLEGRRARPPTYEYTQPPVEPI</sequence>
<reference evidence="3 4" key="1">
    <citation type="submission" date="2024-06" db="EMBL/GenBank/DDBJ databases">
        <authorList>
            <person name="Kraege A."/>
            <person name="Thomma B."/>
        </authorList>
    </citation>
    <scope>NUCLEOTIDE SEQUENCE [LARGE SCALE GENOMIC DNA]</scope>
</reference>
<organism evidence="3 4">
    <name type="scientific">Coccomyxa viridis</name>
    <dbReference type="NCBI Taxonomy" id="1274662"/>
    <lineage>
        <taxon>Eukaryota</taxon>
        <taxon>Viridiplantae</taxon>
        <taxon>Chlorophyta</taxon>
        <taxon>core chlorophytes</taxon>
        <taxon>Trebouxiophyceae</taxon>
        <taxon>Trebouxiophyceae incertae sedis</taxon>
        <taxon>Coccomyxaceae</taxon>
        <taxon>Coccomyxa</taxon>
    </lineage>
</organism>
<gene>
    <name evidence="3" type="primary">g2248</name>
    <name evidence="3" type="ORF">VP750_LOCUS1926</name>
</gene>
<proteinExistence type="predicted"/>
<accession>A0ABP1FQC9</accession>